<protein>
    <recommendedName>
        <fullName evidence="6">Pyroglutamyl-peptidase I</fullName>
        <ecNumber evidence="6">3.4.19.3</ecNumber>
    </recommendedName>
</protein>
<dbReference type="Proteomes" id="UP001501295">
    <property type="component" value="Unassembled WGS sequence"/>
</dbReference>
<evidence type="ECO:0000256" key="1">
    <source>
        <dbReference type="ARBA" id="ARBA00006641"/>
    </source>
</evidence>
<keyword evidence="3" id="KW-0645">Protease</keyword>
<evidence type="ECO:0000313" key="7">
    <source>
        <dbReference type="EMBL" id="GAA4677470.1"/>
    </source>
</evidence>
<dbReference type="InterPro" id="IPR036440">
    <property type="entry name" value="Peptidase_C15-like_sf"/>
</dbReference>
<keyword evidence="8" id="KW-1185">Reference proteome</keyword>
<sequence>MTTILLTGFEPFAGAESNPSGQAVELVASRWNRPETLVTSILPVEFDAAGAALATLVADHSPDVVLAAGLADGRRSISIERVAINVDDARIPDNGGAQPIDRPIDPSGPAAWFATLPIKAITAAVGREGIPVAVSQTAGTYVCNHVFYETMRLLAAVASQGPESGGCPGRPPARGGFVHVPAADVVSVEQSACALEIALATTLAVGAGADAVVSAGAEH</sequence>
<dbReference type="EC" id="3.4.19.3" evidence="6"/>
<dbReference type="CDD" id="cd00501">
    <property type="entry name" value="Peptidase_C15"/>
    <property type="match status" value="1"/>
</dbReference>
<feature type="active site" evidence="6">
    <location>
        <position position="143"/>
    </location>
</feature>
<dbReference type="Gene3D" id="3.40.630.20">
    <property type="entry name" value="Peptidase C15, pyroglutamyl peptidase I-like"/>
    <property type="match status" value="1"/>
</dbReference>
<dbReference type="PRINTS" id="PR00706">
    <property type="entry name" value="PYROGLUPTASE"/>
</dbReference>
<dbReference type="PROSITE" id="PS01334">
    <property type="entry name" value="PYRASE_CYS"/>
    <property type="match status" value="1"/>
</dbReference>
<organism evidence="7 8">
    <name type="scientific">Frondihabitans cladoniiphilus</name>
    <dbReference type="NCBI Taxonomy" id="715785"/>
    <lineage>
        <taxon>Bacteria</taxon>
        <taxon>Bacillati</taxon>
        <taxon>Actinomycetota</taxon>
        <taxon>Actinomycetes</taxon>
        <taxon>Micrococcales</taxon>
        <taxon>Microbacteriaceae</taxon>
        <taxon>Frondihabitans</taxon>
    </lineage>
</organism>
<evidence type="ECO:0000256" key="2">
    <source>
        <dbReference type="ARBA" id="ARBA00022490"/>
    </source>
</evidence>
<dbReference type="PANTHER" id="PTHR23402:SF1">
    <property type="entry name" value="PYROGLUTAMYL-PEPTIDASE I"/>
    <property type="match status" value="1"/>
</dbReference>
<accession>A0ABP8VZY0</accession>
<dbReference type="PANTHER" id="PTHR23402">
    <property type="entry name" value="PROTEASE FAMILY C15 PYROGLUTAMYL-PEPTIDASE I-RELATED"/>
    <property type="match status" value="1"/>
</dbReference>
<dbReference type="NCBIfam" id="NF009676">
    <property type="entry name" value="PRK13197.1"/>
    <property type="match status" value="1"/>
</dbReference>
<comment type="catalytic activity">
    <reaction evidence="6">
        <text>Release of an N-terminal pyroglutamyl group from a polypeptide, the second amino acid generally not being Pro.</text>
        <dbReference type="EC" id="3.4.19.3"/>
    </reaction>
</comment>
<evidence type="ECO:0000256" key="5">
    <source>
        <dbReference type="ARBA" id="ARBA00022807"/>
    </source>
</evidence>
<proteinExistence type="inferred from homology"/>
<keyword evidence="4" id="KW-0378">Hydrolase</keyword>
<dbReference type="InterPro" id="IPR016125">
    <property type="entry name" value="Peptidase_C15-like"/>
</dbReference>
<evidence type="ECO:0000313" key="8">
    <source>
        <dbReference type="Proteomes" id="UP001501295"/>
    </source>
</evidence>
<dbReference type="InterPro" id="IPR000816">
    <property type="entry name" value="Peptidase_C15"/>
</dbReference>
<reference evidence="8" key="1">
    <citation type="journal article" date="2019" name="Int. J. Syst. Evol. Microbiol.">
        <title>The Global Catalogue of Microorganisms (GCM) 10K type strain sequencing project: providing services to taxonomists for standard genome sequencing and annotation.</title>
        <authorList>
            <consortium name="The Broad Institute Genomics Platform"/>
            <consortium name="The Broad Institute Genome Sequencing Center for Infectious Disease"/>
            <person name="Wu L."/>
            <person name="Ma J."/>
        </authorList>
    </citation>
    <scope>NUCLEOTIDE SEQUENCE [LARGE SCALE GENOMIC DNA]</scope>
    <source>
        <strain evidence="8">JCM 18956</strain>
    </source>
</reference>
<dbReference type="EMBL" id="BAABLM010000004">
    <property type="protein sequence ID" value="GAA4677470.1"/>
    <property type="molecule type" value="Genomic_DNA"/>
</dbReference>
<evidence type="ECO:0000256" key="4">
    <source>
        <dbReference type="ARBA" id="ARBA00022801"/>
    </source>
</evidence>
<comment type="similarity">
    <text evidence="1">Belongs to the peptidase C15 family.</text>
</comment>
<dbReference type="InterPro" id="IPR033694">
    <property type="entry name" value="PGPEP1_Cys_AS"/>
</dbReference>
<evidence type="ECO:0000256" key="6">
    <source>
        <dbReference type="PROSITE-ProRule" id="PRU10077"/>
    </source>
</evidence>
<dbReference type="Pfam" id="PF01470">
    <property type="entry name" value="Peptidase_C15"/>
    <property type="match status" value="1"/>
</dbReference>
<dbReference type="PIRSF" id="PIRSF015592">
    <property type="entry name" value="Prld-crbxl_pptds"/>
    <property type="match status" value="1"/>
</dbReference>
<comment type="caution">
    <text evidence="7">The sequence shown here is derived from an EMBL/GenBank/DDBJ whole genome shotgun (WGS) entry which is preliminary data.</text>
</comment>
<evidence type="ECO:0000256" key="3">
    <source>
        <dbReference type="ARBA" id="ARBA00022670"/>
    </source>
</evidence>
<keyword evidence="5" id="KW-0788">Thiol protease</keyword>
<dbReference type="SUPFAM" id="SSF53182">
    <property type="entry name" value="Pyrrolidone carboxyl peptidase (pyroglutamate aminopeptidase)"/>
    <property type="match status" value="1"/>
</dbReference>
<gene>
    <name evidence="7" type="ORF">GCM10025780_22740</name>
</gene>
<keyword evidence="2" id="KW-0963">Cytoplasm</keyword>
<name>A0ABP8VZY0_9MICO</name>
<dbReference type="RefSeq" id="WP_345375996.1">
    <property type="nucleotide sequence ID" value="NZ_BAABLM010000004.1"/>
</dbReference>